<protein>
    <recommendedName>
        <fullName evidence="3">SAM-dependent methyltransferase</fullName>
    </recommendedName>
</protein>
<accession>A0ABW7STI0</accession>
<name>A0ABW7STI0_9ACTN</name>
<dbReference type="RefSeq" id="WP_396685638.1">
    <property type="nucleotide sequence ID" value="NZ_JBIRPU010000040.1"/>
</dbReference>
<keyword evidence="2" id="KW-1185">Reference proteome</keyword>
<evidence type="ECO:0008006" key="3">
    <source>
        <dbReference type="Google" id="ProtNLM"/>
    </source>
</evidence>
<reference evidence="1 2" key="1">
    <citation type="submission" date="2024-10" db="EMBL/GenBank/DDBJ databases">
        <title>The Natural Products Discovery Center: Release of the First 8490 Sequenced Strains for Exploring Actinobacteria Biosynthetic Diversity.</title>
        <authorList>
            <person name="Kalkreuter E."/>
            <person name="Kautsar S.A."/>
            <person name="Yang D."/>
            <person name="Bader C.D."/>
            <person name="Teijaro C.N."/>
            <person name="Fluegel L."/>
            <person name="Davis C.M."/>
            <person name="Simpson J.R."/>
            <person name="Lauterbach L."/>
            <person name="Steele A.D."/>
            <person name="Gui C."/>
            <person name="Meng S."/>
            <person name="Li G."/>
            <person name="Viehrig K."/>
            <person name="Ye F."/>
            <person name="Su P."/>
            <person name="Kiefer A.F."/>
            <person name="Nichols A."/>
            <person name="Cepeda A.J."/>
            <person name="Yan W."/>
            <person name="Fan B."/>
            <person name="Jiang Y."/>
            <person name="Adhikari A."/>
            <person name="Zheng C.-J."/>
            <person name="Schuster L."/>
            <person name="Cowan T.M."/>
            <person name="Smanski M.J."/>
            <person name="Chevrette M.G."/>
            <person name="De Carvalho L.P.S."/>
            <person name="Shen B."/>
        </authorList>
    </citation>
    <scope>NUCLEOTIDE SEQUENCE [LARGE SCALE GENOMIC DNA]</scope>
    <source>
        <strain evidence="1 2">NPDC021253</strain>
    </source>
</reference>
<dbReference type="EMBL" id="JBIRPU010000040">
    <property type="protein sequence ID" value="MFI0797009.1"/>
    <property type="molecule type" value="Genomic_DNA"/>
</dbReference>
<evidence type="ECO:0000313" key="1">
    <source>
        <dbReference type="EMBL" id="MFI0797009.1"/>
    </source>
</evidence>
<proteinExistence type="predicted"/>
<gene>
    <name evidence="1" type="ORF">ACH4OY_30650</name>
</gene>
<comment type="caution">
    <text evidence="1">The sequence shown here is derived from an EMBL/GenBank/DDBJ whole genome shotgun (WGS) entry which is preliminary data.</text>
</comment>
<evidence type="ECO:0000313" key="2">
    <source>
        <dbReference type="Proteomes" id="UP001611075"/>
    </source>
</evidence>
<sequence>MSDSTGWLDLCCGTGRALIQAAGELRLAGLTERTQPLQPDQLHRPP</sequence>
<dbReference type="Proteomes" id="UP001611075">
    <property type="component" value="Unassembled WGS sequence"/>
</dbReference>
<organism evidence="1 2">
    <name type="scientific">Micromonospora rubida</name>
    <dbReference type="NCBI Taxonomy" id="2697657"/>
    <lineage>
        <taxon>Bacteria</taxon>
        <taxon>Bacillati</taxon>
        <taxon>Actinomycetota</taxon>
        <taxon>Actinomycetes</taxon>
        <taxon>Micromonosporales</taxon>
        <taxon>Micromonosporaceae</taxon>
        <taxon>Micromonospora</taxon>
    </lineage>
</organism>